<comment type="subcellular location">
    <subcellularLocation>
        <location evidence="1">Endomembrane system</location>
        <topology evidence="1">Multi-pass membrane protein</topology>
    </subcellularLocation>
</comment>
<feature type="transmembrane region" description="Helical" evidence="5">
    <location>
        <begin position="185"/>
        <end position="207"/>
    </location>
</feature>
<dbReference type="Pfam" id="PF10277">
    <property type="entry name" value="Frag1"/>
    <property type="match status" value="1"/>
</dbReference>
<evidence type="ECO:0000313" key="7">
    <source>
        <dbReference type="EMBL" id="CAD9290915.1"/>
    </source>
</evidence>
<evidence type="ECO:0000256" key="4">
    <source>
        <dbReference type="ARBA" id="ARBA00023136"/>
    </source>
</evidence>
<organism evidence="7">
    <name type="scientific">Sexangularia sp. CB-2014</name>
    <dbReference type="NCBI Taxonomy" id="1486929"/>
    <lineage>
        <taxon>Eukaryota</taxon>
        <taxon>Amoebozoa</taxon>
        <taxon>Tubulinea</taxon>
        <taxon>Elardia</taxon>
        <taxon>Arcellinida</taxon>
        <taxon>Arcellinida incertae sedis</taxon>
        <taxon>Sexangularia</taxon>
    </lineage>
</organism>
<reference evidence="7" key="1">
    <citation type="submission" date="2021-01" db="EMBL/GenBank/DDBJ databases">
        <authorList>
            <person name="Corre E."/>
            <person name="Pelletier E."/>
            <person name="Niang G."/>
            <person name="Scheremetjew M."/>
            <person name="Finn R."/>
            <person name="Kale V."/>
            <person name="Holt S."/>
            <person name="Cochrane G."/>
            <person name="Meng A."/>
            <person name="Brown T."/>
            <person name="Cohen L."/>
        </authorList>
    </citation>
    <scope>NUCLEOTIDE SEQUENCE</scope>
    <source>
        <strain evidence="7">ATCC 50979</strain>
    </source>
</reference>
<protein>
    <recommendedName>
        <fullName evidence="6">CWH43-like N-terminal domain-containing protein</fullName>
    </recommendedName>
</protein>
<name>A0A7S1Y9X2_9EUKA</name>
<accession>A0A7S1Y9X2</accession>
<feature type="domain" description="CWH43-like N-terminal" evidence="6">
    <location>
        <begin position="5"/>
        <end position="213"/>
    </location>
</feature>
<dbReference type="PANTHER" id="PTHR21324">
    <property type="entry name" value="FASTING-INDUCIBLE INTEGRAL MEMBRANE PROTEIN TM6P1-RELATED"/>
    <property type="match status" value="1"/>
</dbReference>
<dbReference type="GO" id="GO:0012505">
    <property type="term" value="C:endomembrane system"/>
    <property type="evidence" value="ECO:0007669"/>
    <property type="project" value="UniProtKB-SubCell"/>
</dbReference>
<dbReference type="InterPro" id="IPR050911">
    <property type="entry name" value="DRAM/TMEM150_Autophagy_Mod"/>
</dbReference>
<keyword evidence="4 5" id="KW-0472">Membrane</keyword>
<dbReference type="EMBL" id="HBGL01003878">
    <property type="protein sequence ID" value="CAD9290915.1"/>
    <property type="molecule type" value="Transcribed_RNA"/>
</dbReference>
<feature type="transmembrane region" description="Helical" evidence="5">
    <location>
        <begin position="126"/>
        <end position="146"/>
    </location>
</feature>
<feature type="transmembrane region" description="Helical" evidence="5">
    <location>
        <begin position="93"/>
        <end position="114"/>
    </location>
</feature>
<gene>
    <name evidence="7" type="ORF">SSP0437_LOCUS2985</name>
</gene>
<feature type="transmembrane region" description="Helical" evidence="5">
    <location>
        <begin position="53"/>
        <end position="72"/>
    </location>
</feature>
<keyword evidence="3 5" id="KW-1133">Transmembrane helix</keyword>
<feature type="non-terminal residue" evidence="7">
    <location>
        <position position="232"/>
    </location>
</feature>
<evidence type="ECO:0000256" key="5">
    <source>
        <dbReference type="SAM" id="Phobius"/>
    </source>
</evidence>
<evidence type="ECO:0000256" key="2">
    <source>
        <dbReference type="ARBA" id="ARBA00022692"/>
    </source>
</evidence>
<evidence type="ECO:0000256" key="3">
    <source>
        <dbReference type="ARBA" id="ARBA00022989"/>
    </source>
</evidence>
<dbReference type="PANTHER" id="PTHR21324:SF2">
    <property type="entry name" value="EG:22E5.9 PROTEIN"/>
    <property type="match status" value="1"/>
</dbReference>
<dbReference type="AlphaFoldDB" id="A0A7S1Y9X2"/>
<evidence type="ECO:0000256" key="1">
    <source>
        <dbReference type="ARBA" id="ARBA00004127"/>
    </source>
</evidence>
<sequence length="232" mass="25766">MLIRYVIGVLTVVSLTTFTATFAISKANGAFPPEQHIPFLSSSIDYAPESCIGSFGLSFCAFLLTILIAANYQRLKDLLENSLNEHADWYLRLNRIALVSGMLSALGLLGVSAFQYHNAPAVHNTSAATFFLLGSLTANLTAHIHARMQGRRAGLKRFCAFLSVLLVLPFEILLVVYHSHPQYPILVNLSASCEILATGSFFAYYVLHYDAFDHYELTYKTRRDTLLNHVDA</sequence>
<keyword evidence="2 5" id="KW-0812">Transmembrane</keyword>
<proteinExistence type="predicted"/>
<feature type="transmembrane region" description="Helical" evidence="5">
    <location>
        <begin position="158"/>
        <end position="179"/>
    </location>
</feature>
<dbReference type="InterPro" id="IPR019402">
    <property type="entry name" value="CWH43_N"/>
</dbReference>
<evidence type="ECO:0000259" key="6">
    <source>
        <dbReference type="Pfam" id="PF10277"/>
    </source>
</evidence>